<dbReference type="InterPro" id="IPR050509">
    <property type="entry name" value="CoA-transferase_III"/>
</dbReference>
<dbReference type="InterPro" id="IPR044855">
    <property type="entry name" value="CoA-Trfase_III_dom3_sf"/>
</dbReference>
<keyword evidence="3" id="KW-1185">Reference proteome</keyword>
<gene>
    <name evidence="2" type="ORF">OCTVUL_1B024449</name>
</gene>
<dbReference type="PANTHER" id="PTHR48228">
    <property type="entry name" value="SUCCINYL-COA--D-CITRAMALATE COA-TRANSFERASE"/>
    <property type="match status" value="1"/>
</dbReference>
<accession>A0AA36BC60</accession>
<dbReference type="PANTHER" id="PTHR48228:SF5">
    <property type="entry name" value="ALPHA-METHYLACYL-COA RACEMASE"/>
    <property type="match status" value="1"/>
</dbReference>
<name>A0AA36BC60_OCTVU</name>
<dbReference type="GO" id="GO:0008111">
    <property type="term" value="F:alpha-methylacyl-CoA racemase activity"/>
    <property type="evidence" value="ECO:0007669"/>
    <property type="project" value="TreeGrafter"/>
</dbReference>
<dbReference type="Proteomes" id="UP001162480">
    <property type="component" value="Chromosome 12"/>
</dbReference>
<proteinExistence type="inferred from homology"/>
<sequence>MVSTDTKKVLVQSSFCLSFCEEIQIVEVSTDTKKVLVQSSFCLSFCEEIQIVEVSTDTKKVLVQSSFCLSFCEEIQIVEVSTDTKKVLVQSSFCLSFCEEIQIVEKMALKGLTVLEFAGLAPAPFCGMIMADFGARVIRIDRPQPQYSIDTLGRGKESICVDMKKPSGTQIIKRLSETSDVLIEPFRTGVMEKYGLGPESLLSVNPRLIYTRLSGFGQNGSLAKRVGHDINFLAISGLLSTLGRANERPHAPINLLGDFAGGSLLSLIGILLALRYRSQTGQGQVVDNNMTAGAAYLGSWIWKSQELPLVWGKSKGENLLDGGAAYYDTYETSDGKYMAVGALEPLFYSNLLKVLELDENDYPQFGGDQEYIRKALKGKFLNQTQKYWIDKFENIDTCCTPVLSLQEAALDSHNKTNKSFMIDSDGNSVPSPSPLLSKSPAITSAREDPVIGQHTHKILKEIDFTEEKIKELISTQAVKQNSPLNSKL</sequence>
<dbReference type="GO" id="GO:0008206">
    <property type="term" value="P:bile acid metabolic process"/>
    <property type="evidence" value="ECO:0007669"/>
    <property type="project" value="TreeGrafter"/>
</dbReference>
<evidence type="ECO:0000256" key="1">
    <source>
        <dbReference type="ARBA" id="ARBA00008383"/>
    </source>
</evidence>
<dbReference type="GO" id="GO:0005739">
    <property type="term" value="C:mitochondrion"/>
    <property type="evidence" value="ECO:0007669"/>
    <property type="project" value="TreeGrafter"/>
</dbReference>
<dbReference type="SUPFAM" id="SSF89796">
    <property type="entry name" value="CoA-transferase family III (CaiB/BaiF)"/>
    <property type="match status" value="1"/>
</dbReference>
<dbReference type="InterPro" id="IPR023606">
    <property type="entry name" value="CoA-Trfase_III_dom_1_sf"/>
</dbReference>
<protein>
    <submittedName>
        <fullName evidence="2">Alpha-methylacyl-CoA racemase</fullName>
    </submittedName>
</protein>
<dbReference type="InterPro" id="IPR003673">
    <property type="entry name" value="CoA-Trfase_fam_III"/>
</dbReference>
<dbReference type="Pfam" id="PF02515">
    <property type="entry name" value="CoA_transf_3"/>
    <property type="match status" value="1"/>
</dbReference>
<evidence type="ECO:0000313" key="3">
    <source>
        <dbReference type="Proteomes" id="UP001162480"/>
    </source>
</evidence>
<dbReference type="EMBL" id="OX597825">
    <property type="protein sequence ID" value="CAI9731424.1"/>
    <property type="molecule type" value="Genomic_DNA"/>
</dbReference>
<comment type="similarity">
    <text evidence="1">Belongs to the CoA-transferase III family.</text>
</comment>
<dbReference type="AlphaFoldDB" id="A0AA36BC60"/>
<dbReference type="Gene3D" id="3.40.50.10540">
    <property type="entry name" value="Crotonobetainyl-coa:carnitine coa-transferase, domain 1"/>
    <property type="match status" value="1"/>
</dbReference>
<reference evidence="2" key="1">
    <citation type="submission" date="2023-08" db="EMBL/GenBank/DDBJ databases">
        <authorList>
            <person name="Alioto T."/>
            <person name="Alioto T."/>
            <person name="Gomez Garrido J."/>
        </authorList>
    </citation>
    <scope>NUCLEOTIDE SEQUENCE</scope>
</reference>
<organism evidence="2 3">
    <name type="scientific">Octopus vulgaris</name>
    <name type="common">Common octopus</name>
    <dbReference type="NCBI Taxonomy" id="6645"/>
    <lineage>
        <taxon>Eukaryota</taxon>
        <taxon>Metazoa</taxon>
        <taxon>Spiralia</taxon>
        <taxon>Lophotrochozoa</taxon>
        <taxon>Mollusca</taxon>
        <taxon>Cephalopoda</taxon>
        <taxon>Coleoidea</taxon>
        <taxon>Octopodiformes</taxon>
        <taxon>Octopoda</taxon>
        <taxon>Incirrata</taxon>
        <taxon>Octopodidae</taxon>
        <taxon>Octopus</taxon>
    </lineage>
</organism>
<dbReference type="Gene3D" id="3.30.1540.10">
    <property type="entry name" value="formyl-coa transferase, domain 3"/>
    <property type="match status" value="1"/>
</dbReference>
<evidence type="ECO:0000313" key="2">
    <source>
        <dbReference type="EMBL" id="CAI9731424.1"/>
    </source>
</evidence>